<gene>
    <name evidence="1" type="ORF">OS493_015224</name>
</gene>
<dbReference type="InterPro" id="IPR043129">
    <property type="entry name" value="ATPase_NBD"/>
</dbReference>
<sequence length="94" mass="10271">MDKECQDALLNGKRGLKIICVGAVWLSWNLLKDGFVKGIRCSPSNTAVQVKRFSLVKLRESSAVGAAALGAKTADHPLPIDYGSMVDEFFCHEF</sequence>
<accession>A0A9X0D3L5</accession>
<organism evidence="1 2">
    <name type="scientific">Desmophyllum pertusum</name>
    <dbReference type="NCBI Taxonomy" id="174260"/>
    <lineage>
        <taxon>Eukaryota</taxon>
        <taxon>Metazoa</taxon>
        <taxon>Cnidaria</taxon>
        <taxon>Anthozoa</taxon>
        <taxon>Hexacorallia</taxon>
        <taxon>Scleractinia</taxon>
        <taxon>Caryophylliina</taxon>
        <taxon>Caryophylliidae</taxon>
        <taxon>Desmophyllum</taxon>
    </lineage>
</organism>
<protein>
    <submittedName>
        <fullName evidence="1">Uncharacterized protein</fullName>
    </submittedName>
</protein>
<name>A0A9X0D3L5_9CNID</name>
<dbReference type="EMBL" id="MU825880">
    <property type="protein sequence ID" value="KAJ7385635.1"/>
    <property type="molecule type" value="Genomic_DNA"/>
</dbReference>
<evidence type="ECO:0000313" key="1">
    <source>
        <dbReference type="EMBL" id="KAJ7385635.1"/>
    </source>
</evidence>
<proteinExistence type="predicted"/>
<dbReference type="PANTHER" id="PTHR12862:SF0">
    <property type="entry name" value="N-ACETYL-D-GLUCOSAMINE KINASE"/>
    <property type="match status" value="1"/>
</dbReference>
<dbReference type="PANTHER" id="PTHR12862">
    <property type="entry name" value="BADF TYPE ATPASE DOMAIN-CONTAINING PROTEIN"/>
    <property type="match status" value="1"/>
</dbReference>
<dbReference type="Gene3D" id="3.30.420.40">
    <property type="match status" value="1"/>
</dbReference>
<dbReference type="OrthoDB" id="311172at2759"/>
<reference evidence="1" key="1">
    <citation type="submission" date="2023-01" db="EMBL/GenBank/DDBJ databases">
        <title>Genome assembly of the deep-sea coral Lophelia pertusa.</title>
        <authorList>
            <person name="Herrera S."/>
            <person name="Cordes E."/>
        </authorList>
    </citation>
    <scope>NUCLEOTIDE SEQUENCE</scope>
    <source>
        <strain evidence="1">USNM1676648</strain>
        <tissue evidence="1">Polyp</tissue>
    </source>
</reference>
<comment type="caution">
    <text evidence="1">The sequence shown here is derived from an EMBL/GenBank/DDBJ whole genome shotgun (WGS) entry which is preliminary data.</text>
</comment>
<dbReference type="SUPFAM" id="SSF53067">
    <property type="entry name" value="Actin-like ATPase domain"/>
    <property type="match status" value="1"/>
</dbReference>
<dbReference type="GO" id="GO:0045127">
    <property type="term" value="F:N-acetylglucosamine kinase activity"/>
    <property type="evidence" value="ECO:0007669"/>
    <property type="project" value="InterPro"/>
</dbReference>
<dbReference type="InterPro" id="IPR039758">
    <property type="entry name" value="NAGK-like"/>
</dbReference>
<dbReference type="Proteomes" id="UP001163046">
    <property type="component" value="Unassembled WGS sequence"/>
</dbReference>
<dbReference type="AlphaFoldDB" id="A0A9X0D3L5"/>
<keyword evidence="2" id="KW-1185">Reference proteome</keyword>
<evidence type="ECO:0000313" key="2">
    <source>
        <dbReference type="Proteomes" id="UP001163046"/>
    </source>
</evidence>